<sequence>MFQPQLTNPFAARSCASYGLAPDVDFGYSLSAGVGEASTSVGLLYASQPSAHNLQPPPPPQQQRAPLRLRQFPPLRPRPLRPFLPRRLPPHRRLHTLPPALVLALLCINICNTSFSFTNTNTNTDANTNRANRRSKPTVPLLVSSPQRRKKNGGNTTWPLSRRLQRTSRSSTGQVAYIYDISRTLRSTSE</sequence>
<evidence type="ECO:0000313" key="2">
    <source>
        <dbReference type="EMBL" id="KAH6871163.1"/>
    </source>
</evidence>
<dbReference type="AlphaFoldDB" id="A0A9P8VR73"/>
<reference evidence="2 3" key="1">
    <citation type="journal article" date="2021" name="Nat. Commun.">
        <title>Genetic determinants of endophytism in the Arabidopsis root mycobiome.</title>
        <authorList>
            <person name="Mesny F."/>
            <person name="Miyauchi S."/>
            <person name="Thiergart T."/>
            <person name="Pickel B."/>
            <person name="Atanasova L."/>
            <person name="Karlsson M."/>
            <person name="Huettel B."/>
            <person name="Barry K.W."/>
            <person name="Haridas S."/>
            <person name="Chen C."/>
            <person name="Bauer D."/>
            <person name="Andreopoulos W."/>
            <person name="Pangilinan J."/>
            <person name="LaButti K."/>
            <person name="Riley R."/>
            <person name="Lipzen A."/>
            <person name="Clum A."/>
            <person name="Drula E."/>
            <person name="Henrissat B."/>
            <person name="Kohler A."/>
            <person name="Grigoriev I.V."/>
            <person name="Martin F.M."/>
            <person name="Hacquard S."/>
        </authorList>
    </citation>
    <scope>NUCLEOTIDE SEQUENCE [LARGE SCALE GENOMIC DNA]</scope>
    <source>
        <strain evidence="2 3">MPI-CAGE-CH-0241</strain>
    </source>
</reference>
<keyword evidence="3" id="KW-1185">Reference proteome</keyword>
<dbReference type="Proteomes" id="UP000777438">
    <property type="component" value="Unassembled WGS sequence"/>
</dbReference>
<evidence type="ECO:0000256" key="1">
    <source>
        <dbReference type="SAM" id="MobiDB-lite"/>
    </source>
</evidence>
<feature type="region of interest" description="Disordered" evidence="1">
    <location>
        <begin position="144"/>
        <end position="169"/>
    </location>
</feature>
<evidence type="ECO:0000313" key="3">
    <source>
        <dbReference type="Proteomes" id="UP000777438"/>
    </source>
</evidence>
<proteinExistence type="predicted"/>
<dbReference type="EMBL" id="JAGPYM010000059">
    <property type="protein sequence ID" value="KAH6871163.1"/>
    <property type="molecule type" value="Genomic_DNA"/>
</dbReference>
<accession>A0A9P8VR73</accession>
<comment type="caution">
    <text evidence="2">The sequence shown here is derived from an EMBL/GenBank/DDBJ whole genome shotgun (WGS) entry which is preliminary data.</text>
</comment>
<gene>
    <name evidence="2" type="ORF">B0T10DRAFT_466847</name>
</gene>
<organism evidence="2 3">
    <name type="scientific">Thelonectria olida</name>
    <dbReference type="NCBI Taxonomy" id="1576542"/>
    <lineage>
        <taxon>Eukaryota</taxon>
        <taxon>Fungi</taxon>
        <taxon>Dikarya</taxon>
        <taxon>Ascomycota</taxon>
        <taxon>Pezizomycotina</taxon>
        <taxon>Sordariomycetes</taxon>
        <taxon>Hypocreomycetidae</taxon>
        <taxon>Hypocreales</taxon>
        <taxon>Nectriaceae</taxon>
        <taxon>Thelonectria</taxon>
    </lineage>
</organism>
<name>A0A9P8VR73_9HYPO</name>
<protein>
    <submittedName>
        <fullName evidence="2">Uncharacterized protein</fullName>
    </submittedName>
</protein>